<dbReference type="Proteomes" id="UP000824120">
    <property type="component" value="Chromosome 2"/>
</dbReference>
<dbReference type="AlphaFoldDB" id="A0A9J6AB18"/>
<comment type="caution">
    <text evidence="1">The sequence shown here is derived from an EMBL/GenBank/DDBJ whole genome shotgun (WGS) entry which is preliminary data.</text>
</comment>
<proteinExistence type="predicted"/>
<sequence length="125" mass="13734">MTDIPANMKKHLQLSLLTSLTKISNSFQTLSSCFFTESEILTTSSSQFSSMPKFLLTSLNRNSASSGEFETLCIISLPSLRRPFIINRLGDSGILRMSIAKKTEGIAARPNIILQPILRGNPAKT</sequence>
<name>A0A9J6AB18_SOLCO</name>
<gene>
    <name evidence="1" type="ORF">H5410_006345</name>
</gene>
<evidence type="ECO:0000313" key="2">
    <source>
        <dbReference type="Proteomes" id="UP000824120"/>
    </source>
</evidence>
<accession>A0A9J6AB18</accession>
<reference evidence="1 2" key="1">
    <citation type="submission" date="2020-09" db="EMBL/GenBank/DDBJ databases">
        <title>De no assembly of potato wild relative species, Solanum commersonii.</title>
        <authorList>
            <person name="Cho K."/>
        </authorList>
    </citation>
    <scope>NUCLEOTIDE SEQUENCE [LARGE SCALE GENOMIC DNA]</scope>
    <source>
        <strain evidence="1">LZ3.2</strain>
        <tissue evidence="1">Leaf</tissue>
    </source>
</reference>
<dbReference type="EMBL" id="JACXVP010000002">
    <property type="protein sequence ID" value="KAG5621127.1"/>
    <property type="molecule type" value="Genomic_DNA"/>
</dbReference>
<organism evidence="1 2">
    <name type="scientific">Solanum commersonii</name>
    <name type="common">Commerson's wild potato</name>
    <name type="synonym">Commerson's nightshade</name>
    <dbReference type="NCBI Taxonomy" id="4109"/>
    <lineage>
        <taxon>Eukaryota</taxon>
        <taxon>Viridiplantae</taxon>
        <taxon>Streptophyta</taxon>
        <taxon>Embryophyta</taxon>
        <taxon>Tracheophyta</taxon>
        <taxon>Spermatophyta</taxon>
        <taxon>Magnoliopsida</taxon>
        <taxon>eudicotyledons</taxon>
        <taxon>Gunneridae</taxon>
        <taxon>Pentapetalae</taxon>
        <taxon>asterids</taxon>
        <taxon>lamiids</taxon>
        <taxon>Solanales</taxon>
        <taxon>Solanaceae</taxon>
        <taxon>Solanoideae</taxon>
        <taxon>Solaneae</taxon>
        <taxon>Solanum</taxon>
    </lineage>
</organism>
<protein>
    <submittedName>
        <fullName evidence="1">Uncharacterized protein</fullName>
    </submittedName>
</protein>
<evidence type="ECO:0000313" key="1">
    <source>
        <dbReference type="EMBL" id="KAG5621127.1"/>
    </source>
</evidence>
<keyword evidence="2" id="KW-1185">Reference proteome</keyword>